<dbReference type="AlphaFoldDB" id="A0A560LSR3"/>
<name>A0A560LSR3_9BRAD</name>
<keyword evidence="2" id="KW-0808">Transferase</keyword>
<evidence type="ECO:0000259" key="1">
    <source>
        <dbReference type="Pfam" id="PF13649"/>
    </source>
</evidence>
<keyword evidence="2" id="KW-0489">Methyltransferase</keyword>
<dbReference type="EMBL" id="VITY01000006">
    <property type="protein sequence ID" value="TWB98305.1"/>
    <property type="molecule type" value="Genomic_DNA"/>
</dbReference>
<proteinExistence type="predicted"/>
<dbReference type="InterPro" id="IPR041698">
    <property type="entry name" value="Methyltransf_25"/>
</dbReference>
<organism evidence="2 3">
    <name type="scientific">Bradyrhizobium macuxiense</name>
    <dbReference type="NCBI Taxonomy" id="1755647"/>
    <lineage>
        <taxon>Bacteria</taxon>
        <taxon>Pseudomonadati</taxon>
        <taxon>Pseudomonadota</taxon>
        <taxon>Alphaproteobacteria</taxon>
        <taxon>Hyphomicrobiales</taxon>
        <taxon>Nitrobacteraceae</taxon>
        <taxon>Bradyrhizobium</taxon>
    </lineage>
</organism>
<keyword evidence="3" id="KW-1185">Reference proteome</keyword>
<sequence>MAASDRQSHWQTVYLTKGEQQVSWSQADPQPSLRLIESAAPGPDASIIDIGGGASRLVDALLARGFHDLTVLDLSEAALASARERIGAAGEAVRWVADDATVWQPPRAFDIWHDRAAFHFLVEEKDRAAYLERLHRGVKAGGHAVIGTFALDGPEKCSGLPVQRYDPAALGRAIGPAFELIAHEAHRHVTPWGATQSFQFSVLRRR</sequence>
<dbReference type="PANTHER" id="PTHR12843:SF5">
    <property type="entry name" value="EEF1A LYSINE METHYLTRANSFERASE 2"/>
    <property type="match status" value="1"/>
</dbReference>
<dbReference type="GO" id="GO:0032259">
    <property type="term" value="P:methylation"/>
    <property type="evidence" value="ECO:0007669"/>
    <property type="project" value="UniProtKB-KW"/>
</dbReference>
<dbReference type="OrthoDB" id="9788660at2"/>
<dbReference type="Gene3D" id="3.40.50.150">
    <property type="entry name" value="Vaccinia Virus protein VP39"/>
    <property type="match status" value="1"/>
</dbReference>
<reference evidence="2 3" key="1">
    <citation type="submission" date="2019-06" db="EMBL/GenBank/DDBJ databases">
        <title>Genomic Encyclopedia of Type Strains, Phase IV (KMG-V): Genome sequencing to study the core and pangenomes of soil and plant-associated prokaryotes.</title>
        <authorList>
            <person name="Whitman W."/>
        </authorList>
    </citation>
    <scope>NUCLEOTIDE SEQUENCE [LARGE SCALE GENOMIC DNA]</scope>
    <source>
        <strain evidence="2 3">BR 10355</strain>
    </source>
</reference>
<dbReference type="InterPro" id="IPR029063">
    <property type="entry name" value="SAM-dependent_MTases_sf"/>
</dbReference>
<dbReference type="GO" id="GO:0008168">
    <property type="term" value="F:methyltransferase activity"/>
    <property type="evidence" value="ECO:0007669"/>
    <property type="project" value="UniProtKB-KW"/>
</dbReference>
<dbReference type="Proteomes" id="UP000321304">
    <property type="component" value="Unassembled WGS sequence"/>
</dbReference>
<evidence type="ECO:0000313" key="2">
    <source>
        <dbReference type="EMBL" id="TWB98305.1"/>
    </source>
</evidence>
<dbReference type="Pfam" id="PF13649">
    <property type="entry name" value="Methyltransf_25"/>
    <property type="match status" value="1"/>
</dbReference>
<feature type="domain" description="Methyltransferase" evidence="1">
    <location>
        <begin position="47"/>
        <end position="142"/>
    </location>
</feature>
<dbReference type="PANTHER" id="PTHR12843">
    <property type="entry name" value="PROTEIN-LYSINE N-METHYLTRANSFERASE METTL10"/>
    <property type="match status" value="1"/>
</dbReference>
<protein>
    <submittedName>
        <fullName evidence="2">Methyltransferase family protein</fullName>
    </submittedName>
</protein>
<comment type="caution">
    <text evidence="2">The sequence shown here is derived from an EMBL/GenBank/DDBJ whole genome shotgun (WGS) entry which is preliminary data.</text>
</comment>
<dbReference type="RefSeq" id="WP_146987274.1">
    <property type="nucleotide sequence ID" value="NZ_VITY01000006.1"/>
</dbReference>
<gene>
    <name evidence="2" type="ORF">FBZ93_106264</name>
</gene>
<dbReference type="SUPFAM" id="SSF53335">
    <property type="entry name" value="S-adenosyl-L-methionine-dependent methyltransferases"/>
    <property type="match status" value="1"/>
</dbReference>
<dbReference type="CDD" id="cd02440">
    <property type="entry name" value="AdoMet_MTases"/>
    <property type="match status" value="1"/>
</dbReference>
<evidence type="ECO:0000313" key="3">
    <source>
        <dbReference type="Proteomes" id="UP000321304"/>
    </source>
</evidence>
<dbReference type="STRING" id="1755647.AS156_19915"/>
<accession>A0A560LSR3</accession>